<dbReference type="OMA" id="QYSATIW"/>
<feature type="non-terminal residue" evidence="2">
    <location>
        <position position="117"/>
    </location>
</feature>
<dbReference type="Gramene" id="OIT21044">
    <property type="protein sequence ID" value="OIT21044"/>
    <property type="gene ID" value="A4A49_60497"/>
</dbReference>
<proteinExistence type="predicted"/>
<dbReference type="PANTHER" id="PTHR33116:SF66">
    <property type="entry name" value="REVERSE TRANSCRIPTASE ZINC-BINDING DOMAIN-CONTAINING PROTEIN"/>
    <property type="match status" value="1"/>
</dbReference>
<evidence type="ECO:0000313" key="3">
    <source>
        <dbReference type="Proteomes" id="UP000187609"/>
    </source>
</evidence>
<sequence length="117" mass="13959">CPLCSNEDESIDHLFFHCQYSATIWDRILGWQGIARKSNGWQEEIGCAVRYGQGKSLDATLYRMTLACCLYCLWHRRNMRLFQHKWRTTEMLGRQIIQDVHCRGARFPRLHRRLESL</sequence>
<reference evidence="2" key="1">
    <citation type="submission" date="2016-11" db="EMBL/GenBank/DDBJ databases">
        <title>The genome of Nicotiana attenuata.</title>
        <authorList>
            <person name="Xu S."/>
            <person name="Brockmoeller T."/>
            <person name="Gaquerel E."/>
            <person name="Navarro A."/>
            <person name="Kuhl H."/>
            <person name="Gase K."/>
            <person name="Ling Z."/>
            <person name="Zhou W."/>
            <person name="Kreitzer C."/>
            <person name="Stanke M."/>
            <person name="Tang H."/>
            <person name="Lyons E."/>
            <person name="Pandey P."/>
            <person name="Pandey S.P."/>
            <person name="Timmermann B."/>
            <person name="Baldwin I.T."/>
        </authorList>
    </citation>
    <scope>NUCLEOTIDE SEQUENCE [LARGE SCALE GENOMIC DNA]</scope>
    <source>
        <strain evidence="2">UT</strain>
    </source>
</reference>
<dbReference type="PANTHER" id="PTHR33116">
    <property type="entry name" value="REVERSE TRANSCRIPTASE ZINC-BINDING DOMAIN-CONTAINING PROTEIN-RELATED-RELATED"/>
    <property type="match status" value="1"/>
</dbReference>
<keyword evidence="3" id="KW-1185">Reference proteome</keyword>
<dbReference type="Proteomes" id="UP000187609">
    <property type="component" value="Unassembled WGS sequence"/>
</dbReference>
<dbReference type="STRING" id="49451.A0A1J6JX68"/>
<name>A0A1J6JX68_NICAT</name>
<gene>
    <name evidence="2" type="ORF">A4A49_60497</name>
</gene>
<dbReference type="EMBL" id="MJEQ01004650">
    <property type="protein sequence ID" value="OIT21044.1"/>
    <property type="molecule type" value="Genomic_DNA"/>
</dbReference>
<feature type="domain" description="Reverse transcriptase zinc-binding" evidence="1">
    <location>
        <begin position="1"/>
        <end position="25"/>
    </location>
</feature>
<evidence type="ECO:0000313" key="2">
    <source>
        <dbReference type="EMBL" id="OIT21044.1"/>
    </source>
</evidence>
<dbReference type="Pfam" id="PF13966">
    <property type="entry name" value="zf-RVT"/>
    <property type="match status" value="1"/>
</dbReference>
<feature type="non-terminal residue" evidence="2">
    <location>
        <position position="1"/>
    </location>
</feature>
<evidence type="ECO:0000259" key="1">
    <source>
        <dbReference type="Pfam" id="PF13966"/>
    </source>
</evidence>
<dbReference type="InterPro" id="IPR026960">
    <property type="entry name" value="RVT-Znf"/>
</dbReference>
<organism evidence="2 3">
    <name type="scientific">Nicotiana attenuata</name>
    <name type="common">Coyote tobacco</name>
    <dbReference type="NCBI Taxonomy" id="49451"/>
    <lineage>
        <taxon>Eukaryota</taxon>
        <taxon>Viridiplantae</taxon>
        <taxon>Streptophyta</taxon>
        <taxon>Embryophyta</taxon>
        <taxon>Tracheophyta</taxon>
        <taxon>Spermatophyta</taxon>
        <taxon>Magnoliopsida</taxon>
        <taxon>eudicotyledons</taxon>
        <taxon>Gunneridae</taxon>
        <taxon>Pentapetalae</taxon>
        <taxon>asterids</taxon>
        <taxon>lamiids</taxon>
        <taxon>Solanales</taxon>
        <taxon>Solanaceae</taxon>
        <taxon>Nicotianoideae</taxon>
        <taxon>Nicotianeae</taxon>
        <taxon>Nicotiana</taxon>
    </lineage>
</organism>
<dbReference type="AlphaFoldDB" id="A0A1J6JX68"/>
<comment type="caution">
    <text evidence="2">The sequence shown here is derived from an EMBL/GenBank/DDBJ whole genome shotgun (WGS) entry which is preliminary data.</text>
</comment>
<protein>
    <recommendedName>
        <fullName evidence="1">Reverse transcriptase zinc-binding domain-containing protein</fullName>
    </recommendedName>
</protein>
<accession>A0A1J6JX68</accession>